<dbReference type="InterPro" id="IPR010663">
    <property type="entry name" value="Znf_FPG/IleRS"/>
</dbReference>
<reference evidence="17 18" key="1">
    <citation type="submission" date="2019-04" db="EMBL/GenBank/DDBJ databases">
        <title>Streptomyces sp. nov. Bv016 isolated from bark of Buahinia variegata.</title>
        <authorList>
            <person name="Kanchanasin P."/>
            <person name="Tanasupawat S."/>
            <person name="Yuki M."/>
            <person name="Kudo T."/>
        </authorList>
    </citation>
    <scope>NUCLEOTIDE SEQUENCE [LARGE SCALE GENOMIC DNA]</scope>
    <source>
        <strain evidence="17 18">Bv016</strain>
    </source>
</reference>
<protein>
    <submittedName>
        <fullName evidence="17">Fpg/Nei family DNA glycosylase</fullName>
    </submittedName>
</protein>
<dbReference type="Gene3D" id="1.10.8.50">
    <property type="match status" value="1"/>
</dbReference>
<dbReference type="RefSeq" id="WP_135788488.1">
    <property type="nucleotide sequence ID" value="NZ_SRRT01000009.1"/>
</dbReference>
<dbReference type="PANTHER" id="PTHR22993">
    <property type="entry name" value="FORMAMIDOPYRIMIDINE-DNA GLYCOSYLASE"/>
    <property type="match status" value="1"/>
</dbReference>
<dbReference type="InterPro" id="IPR010979">
    <property type="entry name" value="Ribosomal_uS13-like_H2TH"/>
</dbReference>
<dbReference type="PANTHER" id="PTHR22993:SF9">
    <property type="entry name" value="FORMAMIDOPYRIMIDINE-DNA GLYCOSYLASE"/>
    <property type="match status" value="1"/>
</dbReference>
<evidence type="ECO:0000259" key="15">
    <source>
        <dbReference type="PROSITE" id="PS51066"/>
    </source>
</evidence>
<dbReference type="Proteomes" id="UP000298159">
    <property type="component" value="Unassembled WGS sequence"/>
</dbReference>
<dbReference type="SUPFAM" id="SSF57716">
    <property type="entry name" value="Glucocorticoid receptor-like (DNA-binding domain)"/>
    <property type="match status" value="1"/>
</dbReference>
<dbReference type="AlphaFoldDB" id="A0A4Z1CVF3"/>
<evidence type="ECO:0000256" key="2">
    <source>
        <dbReference type="ARBA" id="ARBA00001947"/>
    </source>
</evidence>
<comment type="similarity">
    <text evidence="3">Belongs to the FPG family.</text>
</comment>
<feature type="domain" description="Formamidopyrimidine-DNA glycosylase catalytic" evidence="16">
    <location>
        <begin position="2"/>
        <end position="115"/>
    </location>
</feature>
<keyword evidence="10" id="KW-0234">DNA repair</keyword>
<evidence type="ECO:0000256" key="3">
    <source>
        <dbReference type="ARBA" id="ARBA00009409"/>
    </source>
</evidence>
<keyword evidence="11" id="KW-0456">Lyase</keyword>
<keyword evidence="9" id="KW-0238">DNA-binding</keyword>
<dbReference type="EMBL" id="SRRT01000009">
    <property type="protein sequence ID" value="TGN72805.1"/>
    <property type="molecule type" value="Genomic_DNA"/>
</dbReference>
<evidence type="ECO:0000256" key="12">
    <source>
        <dbReference type="ARBA" id="ARBA00023268"/>
    </source>
</evidence>
<comment type="cofactor">
    <cofactor evidence="2">
        <name>Zn(2+)</name>
        <dbReference type="ChEBI" id="CHEBI:29105"/>
    </cofactor>
</comment>
<keyword evidence="12" id="KW-0511">Multifunctional enzyme</keyword>
<organism evidence="17 18">
    <name type="scientific">Streptomyces bauhiniae</name>
    <dbReference type="NCBI Taxonomy" id="2340725"/>
    <lineage>
        <taxon>Bacteria</taxon>
        <taxon>Bacillati</taxon>
        <taxon>Actinomycetota</taxon>
        <taxon>Actinomycetes</taxon>
        <taxon>Kitasatosporales</taxon>
        <taxon>Streptomycetaceae</taxon>
        <taxon>Streptomyces</taxon>
    </lineage>
</organism>
<evidence type="ECO:0000313" key="18">
    <source>
        <dbReference type="Proteomes" id="UP000298159"/>
    </source>
</evidence>
<dbReference type="GO" id="GO:0003684">
    <property type="term" value="F:damaged DNA binding"/>
    <property type="evidence" value="ECO:0007669"/>
    <property type="project" value="InterPro"/>
</dbReference>
<dbReference type="InterPro" id="IPR012319">
    <property type="entry name" value="FPG_cat"/>
</dbReference>
<comment type="caution">
    <text evidence="17">The sequence shown here is derived from an EMBL/GenBank/DDBJ whole genome shotgun (WGS) entry which is preliminary data.</text>
</comment>
<feature type="domain" description="FPG-type" evidence="15">
    <location>
        <begin position="223"/>
        <end position="260"/>
    </location>
</feature>
<keyword evidence="5" id="KW-0227">DNA damage</keyword>
<comment type="catalytic activity">
    <reaction evidence="1">
        <text>Hydrolysis of DNA containing ring-opened 7-methylguanine residues, releasing 2,6-diamino-4-hydroxy-5-(N-methyl)formamidopyrimidine.</text>
        <dbReference type="EC" id="3.2.2.23"/>
    </reaction>
</comment>
<dbReference type="GeneID" id="95451453"/>
<keyword evidence="18" id="KW-1185">Reference proteome</keyword>
<dbReference type="GO" id="GO:0003906">
    <property type="term" value="F:DNA-(apurinic or apyrimidinic site) endonuclease activity"/>
    <property type="evidence" value="ECO:0007669"/>
    <property type="project" value="InterPro"/>
</dbReference>
<keyword evidence="8" id="KW-0862">Zinc</keyword>
<dbReference type="Pfam" id="PF01149">
    <property type="entry name" value="Fapy_DNA_glyco"/>
    <property type="match status" value="1"/>
</dbReference>
<dbReference type="SUPFAM" id="SSF46946">
    <property type="entry name" value="S13-like H2TH domain"/>
    <property type="match status" value="1"/>
</dbReference>
<dbReference type="SUPFAM" id="SSF81624">
    <property type="entry name" value="N-terminal domain of MutM-like DNA repair proteins"/>
    <property type="match status" value="1"/>
</dbReference>
<evidence type="ECO:0000256" key="8">
    <source>
        <dbReference type="ARBA" id="ARBA00022833"/>
    </source>
</evidence>
<keyword evidence="4" id="KW-0479">Metal-binding</keyword>
<evidence type="ECO:0000313" key="17">
    <source>
        <dbReference type="EMBL" id="TGN72805.1"/>
    </source>
</evidence>
<evidence type="ECO:0000259" key="16">
    <source>
        <dbReference type="PROSITE" id="PS51068"/>
    </source>
</evidence>
<dbReference type="Gene3D" id="3.20.190.10">
    <property type="entry name" value="MutM-like, N-terminal"/>
    <property type="match status" value="1"/>
</dbReference>
<dbReference type="InterPro" id="IPR000214">
    <property type="entry name" value="Znf_DNA_glyclase/AP_lyase"/>
</dbReference>
<keyword evidence="6 14" id="KW-0863">Zinc-finger</keyword>
<dbReference type="InterPro" id="IPR035937">
    <property type="entry name" value="FPG_N"/>
</dbReference>
<evidence type="ECO:0000256" key="1">
    <source>
        <dbReference type="ARBA" id="ARBA00001668"/>
    </source>
</evidence>
<evidence type="ECO:0000256" key="14">
    <source>
        <dbReference type="PROSITE-ProRule" id="PRU00391"/>
    </source>
</evidence>
<evidence type="ECO:0000256" key="7">
    <source>
        <dbReference type="ARBA" id="ARBA00022801"/>
    </source>
</evidence>
<name>A0A4Z1CVF3_9ACTN</name>
<dbReference type="GO" id="GO:0034039">
    <property type="term" value="F:8-oxo-7,8-dihydroguanine DNA N-glycosylase activity"/>
    <property type="evidence" value="ECO:0007669"/>
    <property type="project" value="TreeGrafter"/>
</dbReference>
<evidence type="ECO:0000256" key="10">
    <source>
        <dbReference type="ARBA" id="ARBA00023204"/>
    </source>
</evidence>
<evidence type="ECO:0000256" key="5">
    <source>
        <dbReference type="ARBA" id="ARBA00022763"/>
    </source>
</evidence>
<keyword evidence="7" id="KW-0378">Hydrolase</keyword>
<dbReference type="GO" id="GO:0008270">
    <property type="term" value="F:zinc ion binding"/>
    <property type="evidence" value="ECO:0007669"/>
    <property type="project" value="UniProtKB-KW"/>
</dbReference>
<accession>A0A4Z1CVF3</accession>
<dbReference type="InterPro" id="IPR015886">
    <property type="entry name" value="H2TH_FPG"/>
</dbReference>
<dbReference type="GO" id="GO:0006284">
    <property type="term" value="P:base-excision repair"/>
    <property type="evidence" value="ECO:0007669"/>
    <property type="project" value="InterPro"/>
</dbReference>
<dbReference type="CDD" id="cd08966">
    <property type="entry name" value="EcFpg-like_N"/>
    <property type="match status" value="1"/>
</dbReference>
<evidence type="ECO:0000256" key="9">
    <source>
        <dbReference type="ARBA" id="ARBA00023125"/>
    </source>
</evidence>
<sequence length="260" mass="28551">MPELPDVEAFRGVLRSCGQGHPVEKVDVRDAGVLRGVSARRLRSGVEGHRFAEPRRHGKLLIAPLDDGPAVVWHFGMTGELVAASADDPPHDHDRVVLTLDGGRQLRYRDQRKLQGIRFAEDREAVAELEADLGPDALDLDRTEFVELLAGRRGAVKSVLMDQSLISGLGNLLSDEILWRAGIAPERPAKSLGEGEARGVYTAMRRVLASAVRAGRVPPRRTWLTGRRDDASPACPRCGTELRSGRVSGRRTLWCPNCQH</sequence>
<dbReference type="PROSITE" id="PS51068">
    <property type="entry name" value="FPG_CAT"/>
    <property type="match status" value="1"/>
</dbReference>
<dbReference type="SMART" id="SM01232">
    <property type="entry name" value="H2TH"/>
    <property type="match status" value="1"/>
</dbReference>
<gene>
    <name evidence="17" type="ORF">E5083_28145</name>
</gene>
<keyword evidence="13" id="KW-0326">Glycosidase</keyword>
<evidence type="ECO:0000256" key="6">
    <source>
        <dbReference type="ARBA" id="ARBA00022771"/>
    </source>
</evidence>
<dbReference type="PROSITE" id="PS51066">
    <property type="entry name" value="ZF_FPG_2"/>
    <property type="match status" value="1"/>
</dbReference>
<evidence type="ECO:0000256" key="11">
    <source>
        <dbReference type="ARBA" id="ARBA00023239"/>
    </source>
</evidence>
<proteinExistence type="inferred from homology"/>
<dbReference type="Pfam" id="PF06831">
    <property type="entry name" value="H2TH"/>
    <property type="match status" value="1"/>
</dbReference>
<evidence type="ECO:0000256" key="4">
    <source>
        <dbReference type="ARBA" id="ARBA00022723"/>
    </source>
</evidence>
<dbReference type="Pfam" id="PF06827">
    <property type="entry name" value="zf-FPG_IleRS"/>
    <property type="match status" value="1"/>
</dbReference>
<dbReference type="GO" id="GO:0016829">
    <property type="term" value="F:lyase activity"/>
    <property type="evidence" value="ECO:0007669"/>
    <property type="project" value="UniProtKB-KW"/>
</dbReference>
<evidence type="ECO:0000256" key="13">
    <source>
        <dbReference type="ARBA" id="ARBA00023295"/>
    </source>
</evidence>
<dbReference type="SMART" id="SM00898">
    <property type="entry name" value="Fapy_DNA_glyco"/>
    <property type="match status" value="1"/>
</dbReference>